<dbReference type="EMBL" id="QFFI01000019">
    <property type="protein sequence ID" value="PWG62407.1"/>
    <property type="molecule type" value="Genomic_DNA"/>
</dbReference>
<dbReference type="FunFam" id="3.40.630.70:FF:000001">
    <property type="entry name" value="Leucyl/phenylalanyl-tRNA--protein transferase"/>
    <property type="match status" value="1"/>
</dbReference>
<keyword evidence="17" id="KW-1185">Reference proteome</keyword>
<comment type="catalytic activity">
    <reaction evidence="6 15">
        <text>N-terminal L-arginyl-[protein] + L-leucyl-tRNA(Leu) = N-terminal L-leucyl-L-arginyl-[protein] + tRNA(Leu) + H(+)</text>
        <dbReference type="Rhea" id="RHEA:50416"/>
        <dbReference type="Rhea" id="RHEA-COMP:9613"/>
        <dbReference type="Rhea" id="RHEA-COMP:9622"/>
        <dbReference type="Rhea" id="RHEA-COMP:12672"/>
        <dbReference type="Rhea" id="RHEA-COMP:12673"/>
        <dbReference type="ChEBI" id="CHEBI:15378"/>
        <dbReference type="ChEBI" id="CHEBI:64719"/>
        <dbReference type="ChEBI" id="CHEBI:78442"/>
        <dbReference type="ChEBI" id="CHEBI:78494"/>
        <dbReference type="ChEBI" id="CHEBI:133044"/>
        <dbReference type="EC" id="2.3.2.6"/>
    </reaction>
</comment>
<evidence type="ECO:0000256" key="13">
    <source>
        <dbReference type="ARBA" id="ARBA00077165"/>
    </source>
</evidence>
<evidence type="ECO:0000313" key="16">
    <source>
        <dbReference type="EMBL" id="PWG62407.1"/>
    </source>
</evidence>
<dbReference type="OrthoDB" id="9790282at2"/>
<evidence type="ECO:0000256" key="2">
    <source>
        <dbReference type="ARBA" id="ARBA00022490"/>
    </source>
</evidence>
<evidence type="ECO:0000256" key="10">
    <source>
        <dbReference type="ARBA" id="ARBA00066767"/>
    </source>
</evidence>
<comment type="function">
    <text evidence="8 15">Functions in the N-end rule pathway of protein degradation where it conjugates Leu, Phe and, less efficiently, Met from aminoacyl-tRNAs to the N-termini of proteins containing an N-terminal arginine or lysine.</text>
</comment>
<dbReference type="InterPro" id="IPR016181">
    <property type="entry name" value="Acyl_CoA_acyltransferase"/>
</dbReference>
<evidence type="ECO:0000256" key="11">
    <source>
        <dbReference type="ARBA" id="ARBA00074372"/>
    </source>
</evidence>
<sequence length="250" mass="27359">MSSDLTRIPWIAADDHDSPFPPADHALREPNGLLAIGGPLSRRRLEGAYRAGVFPWFAEDQPVLWWSPDPRAVLYPDELRVSRSLRKRLRRGDYRVTLDTAFETVIDACAAPRADASGTWITPGMRRAYVAMHDDGLAHSVEVWQDGALIGGLYGVALGSAFFGESMFSRAPDGSKIALAWLCAQLCAWGFTIIDCQLPTPHLERLGAVTVPRSRFLAELRSALACPTRRGIWSLSPGLVPPGVREQAAG</sequence>
<evidence type="ECO:0000313" key="17">
    <source>
        <dbReference type="Proteomes" id="UP000245474"/>
    </source>
</evidence>
<evidence type="ECO:0000256" key="14">
    <source>
        <dbReference type="ARBA" id="ARBA00083640"/>
    </source>
</evidence>
<evidence type="ECO:0000256" key="1">
    <source>
        <dbReference type="ARBA" id="ARBA00004496"/>
    </source>
</evidence>
<dbReference type="PANTHER" id="PTHR30098">
    <property type="entry name" value="LEUCYL/PHENYLALANYL-TRNA--PROTEIN TRANSFERASE"/>
    <property type="match status" value="1"/>
</dbReference>
<evidence type="ECO:0000256" key="4">
    <source>
        <dbReference type="ARBA" id="ARBA00023315"/>
    </source>
</evidence>
<dbReference type="GO" id="GO:0008914">
    <property type="term" value="F:leucyl-tRNA--protein transferase activity"/>
    <property type="evidence" value="ECO:0007669"/>
    <property type="project" value="UniProtKB-UniRule"/>
</dbReference>
<dbReference type="InterPro" id="IPR042221">
    <property type="entry name" value="Leu/Phe-tRNA_Trfase_N"/>
</dbReference>
<dbReference type="HAMAP" id="MF_00688">
    <property type="entry name" value="Leu_Phe_trans"/>
    <property type="match status" value="1"/>
</dbReference>
<dbReference type="GO" id="GO:0030163">
    <property type="term" value="P:protein catabolic process"/>
    <property type="evidence" value="ECO:0007669"/>
    <property type="project" value="UniProtKB-UniRule"/>
</dbReference>
<dbReference type="Proteomes" id="UP000245474">
    <property type="component" value="Unassembled WGS sequence"/>
</dbReference>
<accession>A0A2U2N026</accession>
<dbReference type="PANTHER" id="PTHR30098:SF2">
    <property type="entry name" value="LEUCYL_PHENYLALANYL-TRNA--PROTEIN TRANSFERASE"/>
    <property type="match status" value="1"/>
</dbReference>
<evidence type="ECO:0000256" key="6">
    <source>
        <dbReference type="ARBA" id="ARBA00050652"/>
    </source>
</evidence>
<dbReference type="Gene3D" id="3.40.630.70">
    <property type="entry name" value="Leucyl/phenylalanyl-tRNA-protein transferase, C-terminal domain"/>
    <property type="match status" value="1"/>
</dbReference>
<evidence type="ECO:0000256" key="12">
    <source>
        <dbReference type="ARBA" id="ARBA00077136"/>
    </source>
</evidence>
<comment type="caution">
    <text evidence="16">The sequence shown here is derived from an EMBL/GenBank/DDBJ whole genome shotgun (WGS) entry which is preliminary data.</text>
</comment>
<evidence type="ECO:0000256" key="3">
    <source>
        <dbReference type="ARBA" id="ARBA00022679"/>
    </source>
</evidence>
<evidence type="ECO:0000256" key="5">
    <source>
        <dbReference type="ARBA" id="ARBA00050607"/>
    </source>
</evidence>
<dbReference type="FunFam" id="3.30.70.3550:FF:000001">
    <property type="entry name" value="Leucyl/phenylalanyl-tRNA--protein transferase"/>
    <property type="match status" value="1"/>
</dbReference>
<dbReference type="Gene3D" id="3.30.70.3550">
    <property type="entry name" value="Leucyl/phenylalanyl-tRNA-protein transferase, N-terminal domain"/>
    <property type="match status" value="1"/>
</dbReference>
<proteinExistence type="inferred from homology"/>
<protein>
    <recommendedName>
        <fullName evidence="11 15">Leucyl/phenylalanyl-tRNA--protein transferase</fullName>
        <ecNumber evidence="10 15">2.3.2.6</ecNumber>
    </recommendedName>
    <alternativeName>
        <fullName evidence="12 15">L/F-transferase</fullName>
    </alternativeName>
    <alternativeName>
        <fullName evidence="13 15">Leucyltransferase</fullName>
    </alternativeName>
    <alternativeName>
        <fullName evidence="14 15">Phenyalanyltransferase</fullName>
    </alternativeName>
</protein>
<evidence type="ECO:0000256" key="7">
    <source>
        <dbReference type="ARBA" id="ARBA00051538"/>
    </source>
</evidence>
<evidence type="ECO:0000256" key="8">
    <source>
        <dbReference type="ARBA" id="ARBA00054043"/>
    </source>
</evidence>
<dbReference type="SUPFAM" id="SSF55729">
    <property type="entry name" value="Acyl-CoA N-acyltransferases (Nat)"/>
    <property type="match status" value="1"/>
</dbReference>
<dbReference type="NCBIfam" id="TIGR00667">
    <property type="entry name" value="aat"/>
    <property type="match status" value="1"/>
</dbReference>
<dbReference type="InterPro" id="IPR004616">
    <property type="entry name" value="Leu/Phe-tRNA_Trfase"/>
</dbReference>
<keyword evidence="4 15" id="KW-0012">Acyltransferase</keyword>
<dbReference type="GO" id="GO:0005737">
    <property type="term" value="C:cytoplasm"/>
    <property type="evidence" value="ECO:0007669"/>
    <property type="project" value="UniProtKB-SubCell"/>
</dbReference>
<evidence type="ECO:0000256" key="15">
    <source>
        <dbReference type="HAMAP-Rule" id="MF_00688"/>
    </source>
</evidence>
<keyword evidence="2 15" id="KW-0963">Cytoplasm</keyword>
<name>A0A2U2N026_9GAMM</name>
<dbReference type="EC" id="2.3.2.6" evidence="10 15"/>
<comment type="catalytic activity">
    <reaction evidence="5 15">
        <text>L-phenylalanyl-tRNA(Phe) + an N-terminal L-alpha-aminoacyl-[protein] = an N-terminal L-phenylalanyl-L-alpha-aminoacyl-[protein] + tRNA(Phe)</text>
        <dbReference type="Rhea" id="RHEA:43632"/>
        <dbReference type="Rhea" id="RHEA-COMP:9668"/>
        <dbReference type="Rhea" id="RHEA-COMP:9699"/>
        <dbReference type="Rhea" id="RHEA-COMP:10636"/>
        <dbReference type="Rhea" id="RHEA-COMP:10637"/>
        <dbReference type="ChEBI" id="CHEBI:78442"/>
        <dbReference type="ChEBI" id="CHEBI:78531"/>
        <dbReference type="ChEBI" id="CHEBI:78597"/>
        <dbReference type="ChEBI" id="CHEBI:83561"/>
        <dbReference type="EC" id="2.3.2.6"/>
    </reaction>
</comment>
<comment type="similarity">
    <text evidence="9 15">Belongs to the L/F-transferase family.</text>
</comment>
<dbReference type="RefSeq" id="WP_109679124.1">
    <property type="nucleotide sequence ID" value="NZ_CP086615.1"/>
</dbReference>
<dbReference type="InterPro" id="IPR042203">
    <property type="entry name" value="Leu/Phe-tRNA_Trfase_C"/>
</dbReference>
<comment type="catalytic activity">
    <reaction evidence="7 15">
        <text>N-terminal L-lysyl-[protein] + L-leucyl-tRNA(Leu) = N-terminal L-leucyl-L-lysyl-[protein] + tRNA(Leu) + H(+)</text>
        <dbReference type="Rhea" id="RHEA:12340"/>
        <dbReference type="Rhea" id="RHEA-COMP:9613"/>
        <dbReference type="Rhea" id="RHEA-COMP:9622"/>
        <dbReference type="Rhea" id="RHEA-COMP:12670"/>
        <dbReference type="Rhea" id="RHEA-COMP:12671"/>
        <dbReference type="ChEBI" id="CHEBI:15378"/>
        <dbReference type="ChEBI" id="CHEBI:65249"/>
        <dbReference type="ChEBI" id="CHEBI:78442"/>
        <dbReference type="ChEBI" id="CHEBI:78494"/>
        <dbReference type="ChEBI" id="CHEBI:133043"/>
        <dbReference type="EC" id="2.3.2.6"/>
    </reaction>
</comment>
<keyword evidence="3 15" id="KW-0808">Transferase</keyword>
<gene>
    <name evidence="15" type="primary">aat</name>
    <name evidence="16" type="ORF">DEM34_12340</name>
</gene>
<reference evidence="16 17" key="1">
    <citation type="submission" date="2018-05" db="EMBL/GenBank/DDBJ databases">
        <title>Spiribacter halobius sp. nov., a moderately halophilic bacterium isolated from marine solar saltern.</title>
        <authorList>
            <person name="Zheng W.-S."/>
            <person name="Lu D.-C."/>
            <person name="Du Z.-J."/>
        </authorList>
    </citation>
    <scope>NUCLEOTIDE SEQUENCE [LARGE SCALE GENOMIC DNA]</scope>
    <source>
        <strain evidence="16 17">E85</strain>
    </source>
</reference>
<dbReference type="Pfam" id="PF03588">
    <property type="entry name" value="Leu_Phe_trans"/>
    <property type="match status" value="1"/>
</dbReference>
<evidence type="ECO:0000256" key="9">
    <source>
        <dbReference type="ARBA" id="ARBA00061535"/>
    </source>
</evidence>
<organism evidence="16 17">
    <name type="scientific">Sediminicurvatus halobius</name>
    <dbReference type="NCBI Taxonomy" id="2182432"/>
    <lineage>
        <taxon>Bacteria</taxon>
        <taxon>Pseudomonadati</taxon>
        <taxon>Pseudomonadota</taxon>
        <taxon>Gammaproteobacteria</taxon>
        <taxon>Chromatiales</taxon>
        <taxon>Ectothiorhodospiraceae</taxon>
        <taxon>Sediminicurvatus</taxon>
    </lineage>
</organism>
<dbReference type="AlphaFoldDB" id="A0A2U2N026"/>
<comment type="subcellular location">
    <subcellularLocation>
        <location evidence="1 15">Cytoplasm</location>
    </subcellularLocation>
</comment>